<dbReference type="EMBL" id="KV875099">
    <property type="protein sequence ID" value="OIW27588.1"/>
    <property type="molecule type" value="Genomic_DNA"/>
</dbReference>
<feature type="region of interest" description="Disordered" evidence="1">
    <location>
        <begin position="60"/>
        <end position="82"/>
    </location>
</feature>
<dbReference type="AlphaFoldDB" id="A0A1J7JEB9"/>
<feature type="compositionally biased region" description="Polar residues" evidence="1">
    <location>
        <begin position="60"/>
        <end position="70"/>
    </location>
</feature>
<evidence type="ECO:0000313" key="3">
    <source>
        <dbReference type="Proteomes" id="UP000182658"/>
    </source>
</evidence>
<proteinExistence type="predicted"/>
<accession>A0A1J7JEB9</accession>
<gene>
    <name evidence="2" type="ORF">CONLIGDRAFT_440798</name>
</gene>
<organism evidence="2 3">
    <name type="scientific">Coniochaeta ligniaria NRRL 30616</name>
    <dbReference type="NCBI Taxonomy" id="1408157"/>
    <lineage>
        <taxon>Eukaryota</taxon>
        <taxon>Fungi</taxon>
        <taxon>Dikarya</taxon>
        <taxon>Ascomycota</taxon>
        <taxon>Pezizomycotina</taxon>
        <taxon>Sordariomycetes</taxon>
        <taxon>Sordariomycetidae</taxon>
        <taxon>Coniochaetales</taxon>
        <taxon>Coniochaetaceae</taxon>
        <taxon>Coniochaeta</taxon>
    </lineage>
</organism>
<sequence>MDMLTDLYDNLEDDPRNIMTRELILDAWIQLGNQDMAIGIANEIQQLDPSNASARTFLNRQRVPSSSRQAQPEPPRQPLPISVKGKKTTIKLAPMPRTEQERAAMEQSFKTGYADLRSQTEPLLGEMRALQTVGRLGDDTLLEDLQHLLDGRLATVVSRTPPCPIRELARALSSTRGPAALELIIADFEEVLDWTLSTDPSASSDAIRKRLVARQTLLEAAVPQSTAGTVKQALTHVEHERLRRLAGGRRYANTETMLGDDVASIPRANLLVTEDNYAWDMSELADALVANSGVMRNPLTRDMFSPDDVRAILRHPLGAKLAPLRLEQNQLKKGVRPDTIARLAKIASTMLSDQTPDAGPSMAAVDEFLTYVAGLPAAEQKTLDELKIPATDSHTGLAFDYTVGESVRDAKANRTCFHKTGDFLGQAARYLGRS</sequence>
<dbReference type="OrthoDB" id="5379086at2759"/>
<reference evidence="2 3" key="1">
    <citation type="submission" date="2016-10" db="EMBL/GenBank/DDBJ databases">
        <title>Draft genome sequence of Coniochaeta ligniaria NRRL30616, a lignocellulolytic fungus for bioabatement of inhibitors in plant biomass hydrolysates.</title>
        <authorList>
            <consortium name="DOE Joint Genome Institute"/>
            <person name="Jimenez D.J."/>
            <person name="Hector R.E."/>
            <person name="Riley R."/>
            <person name="Sun H."/>
            <person name="Grigoriev I.V."/>
            <person name="Van Elsas J.D."/>
            <person name="Nichols N.N."/>
        </authorList>
    </citation>
    <scope>NUCLEOTIDE SEQUENCE [LARGE SCALE GENOMIC DNA]</scope>
    <source>
        <strain evidence="2 3">NRRL 30616</strain>
    </source>
</reference>
<keyword evidence="3" id="KW-1185">Reference proteome</keyword>
<dbReference type="Proteomes" id="UP000182658">
    <property type="component" value="Unassembled WGS sequence"/>
</dbReference>
<evidence type="ECO:0000313" key="2">
    <source>
        <dbReference type="EMBL" id="OIW27588.1"/>
    </source>
</evidence>
<dbReference type="InParanoid" id="A0A1J7JEB9"/>
<name>A0A1J7JEB9_9PEZI</name>
<evidence type="ECO:0000256" key="1">
    <source>
        <dbReference type="SAM" id="MobiDB-lite"/>
    </source>
</evidence>
<protein>
    <submittedName>
        <fullName evidence="2">Uncharacterized protein</fullName>
    </submittedName>
</protein>